<keyword evidence="4 5" id="KW-0472">Membrane</keyword>
<dbReference type="Pfam" id="PF02656">
    <property type="entry name" value="DUF202"/>
    <property type="match status" value="1"/>
</dbReference>
<gene>
    <name evidence="7" type="ORF">GCM10023226_29030</name>
</gene>
<dbReference type="InterPro" id="IPR003807">
    <property type="entry name" value="DUF202"/>
</dbReference>
<evidence type="ECO:0000256" key="3">
    <source>
        <dbReference type="ARBA" id="ARBA00022989"/>
    </source>
</evidence>
<protein>
    <recommendedName>
        <fullName evidence="6">DUF202 domain-containing protein</fullName>
    </recommendedName>
</protein>
<organism evidence="7 8">
    <name type="scientific">Nocardioides nanhaiensis</name>
    <dbReference type="NCBI Taxonomy" id="1476871"/>
    <lineage>
        <taxon>Bacteria</taxon>
        <taxon>Bacillati</taxon>
        <taxon>Actinomycetota</taxon>
        <taxon>Actinomycetes</taxon>
        <taxon>Propionibacteriales</taxon>
        <taxon>Nocardioidaceae</taxon>
        <taxon>Nocardioides</taxon>
    </lineage>
</organism>
<dbReference type="EMBL" id="BAABIM010000003">
    <property type="protein sequence ID" value="GAA4689365.1"/>
    <property type="molecule type" value="Genomic_DNA"/>
</dbReference>
<feature type="domain" description="DUF202" evidence="6">
    <location>
        <begin position="6"/>
        <end position="61"/>
    </location>
</feature>
<reference evidence="8" key="1">
    <citation type="journal article" date="2019" name="Int. J. Syst. Evol. Microbiol.">
        <title>The Global Catalogue of Microorganisms (GCM) 10K type strain sequencing project: providing services to taxonomists for standard genome sequencing and annotation.</title>
        <authorList>
            <consortium name="The Broad Institute Genomics Platform"/>
            <consortium name="The Broad Institute Genome Sequencing Center for Infectious Disease"/>
            <person name="Wu L."/>
            <person name="Ma J."/>
        </authorList>
    </citation>
    <scope>NUCLEOTIDE SEQUENCE [LARGE SCALE GENOMIC DNA]</scope>
    <source>
        <strain evidence="8">JCM 18127</strain>
    </source>
</reference>
<evidence type="ECO:0000256" key="4">
    <source>
        <dbReference type="ARBA" id="ARBA00023136"/>
    </source>
</evidence>
<comment type="subcellular location">
    <subcellularLocation>
        <location evidence="1">Endomembrane system</location>
        <topology evidence="1">Multi-pass membrane protein</topology>
    </subcellularLocation>
</comment>
<dbReference type="Proteomes" id="UP001500621">
    <property type="component" value="Unassembled WGS sequence"/>
</dbReference>
<feature type="transmembrane region" description="Helical" evidence="5">
    <location>
        <begin position="85"/>
        <end position="105"/>
    </location>
</feature>
<keyword evidence="2 5" id="KW-0812">Transmembrane</keyword>
<comment type="caution">
    <text evidence="7">The sequence shown here is derived from an EMBL/GenBank/DDBJ whole genome shotgun (WGS) entry which is preliminary data.</text>
</comment>
<evidence type="ECO:0000256" key="5">
    <source>
        <dbReference type="SAM" id="Phobius"/>
    </source>
</evidence>
<accession>A0ABP8WGL0</accession>
<keyword evidence="3 5" id="KW-1133">Transmembrane helix</keyword>
<name>A0ABP8WGL0_9ACTN</name>
<evidence type="ECO:0000259" key="6">
    <source>
        <dbReference type="Pfam" id="PF02656"/>
    </source>
</evidence>
<feature type="transmembrane region" description="Helical" evidence="5">
    <location>
        <begin position="46"/>
        <end position="65"/>
    </location>
</feature>
<sequence>MTRALDVGLARERTSLSWTRTSLAVMANGLLVMIRHEKAFPLPVAAGLAGLSLVVALLALTHAALRSGVVRQPDAQIGAPTWRVVTLGIGITVLCLATGVALVGWS</sequence>
<evidence type="ECO:0000256" key="2">
    <source>
        <dbReference type="ARBA" id="ARBA00022692"/>
    </source>
</evidence>
<proteinExistence type="predicted"/>
<keyword evidence="8" id="KW-1185">Reference proteome</keyword>
<dbReference type="RefSeq" id="WP_345267099.1">
    <property type="nucleotide sequence ID" value="NZ_BAABIM010000003.1"/>
</dbReference>
<evidence type="ECO:0000313" key="7">
    <source>
        <dbReference type="EMBL" id="GAA4689365.1"/>
    </source>
</evidence>
<evidence type="ECO:0000313" key="8">
    <source>
        <dbReference type="Proteomes" id="UP001500621"/>
    </source>
</evidence>
<evidence type="ECO:0000256" key="1">
    <source>
        <dbReference type="ARBA" id="ARBA00004127"/>
    </source>
</evidence>